<evidence type="ECO:0000256" key="1">
    <source>
        <dbReference type="ARBA" id="ARBA00000553"/>
    </source>
</evidence>
<dbReference type="SUPFAM" id="SSF64438">
    <property type="entry name" value="CNF1/YfiH-like putative cysteine hydrolases"/>
    <property type="match status" value="1"/>
</dbReference>
<dbReference type="AlphaFoldDB" id="A0A212QVM6"/>
<evidence type="ECO:0000256" key="10">
    <source>
        <dbReference type="ARBA" id="ARBA00049893"/>
    </source>
</evidence>
<dbReference type="EMBL" id="FYEK01000027">
    <property type="protein sequence ID" value="SNB63770.1"/>
    <property type="molecule type" value="Genomic_DNA"/>
</dbReference>
<dbReference type="PANTHER" id="PTHR30616:SF2">
    <property type="entry name" value="PURINE NUCLEOSIDE PHOSPHORYLASE LACC1"/>
    <property type="match status" value="1"/>
</dbReference>
<dbReference type="RefSeq" id="WP_088570961.1">
    <property type="nucleotide sequence ID" value="NZ_FYEK01000027.1"/>
</dbReference>
<comment type="catalytic activity">
    <reaction evidence="1">
        <text>inosine + phosphate = alpha-D-ribose 1-phosphate + hypoxanthine</text>
        <dbReference type="Rhea" id="RHEA:27646"/>
        <dbReference type="ChEBI" id="CHEBI:17368"/>
        <dbReference type="ChEBI" id="CHEBI:17596"/>
        <dbReference type="ChEBI" id="CHEBI:43474"/>
        <dbReference type="ChEBI" id="CHEBI:57720"/>
        <dbReference type="EC" id="2.4.2.1"/>
    </reaction>
    <physiologicalReaction direction="left-to-right" evidence="1">
        <dbReference type="Rhea" id="RHEA:27647"/>
    </physiologicalReaction>
</comment>
<keyword evidence="5" id="KW-0479">Metal-binding</keyword>
<gene>
    <name evidence="12" type="ORF">SAMN02746019_00007010</name>
</gene>
<comment type="similarity">
    <text evidence="3 11">Belongs to the purine nucleoside phosphorylase YfiH/LACC1 family.</text>
</comment>
<dbReference type="GO" id="GO:0016787">
    <property type="term" value="F:hydrolase activity"/>
    <property type="evidence" value="ECO:0007669"/>
    <property type="project" value="UniProtKB-KW"/>
</dbReference>
<evidence type="ECO:0000256" key="5">
    <source>
        <dbReference type="ARBA" id="ARBA00022723"/>
    </source>
</evidence>
<reference evidence="13" key="1">
    <citation type="submission" date="2017-06" db="EMBL/GenBank/DDBJ databases">
        <authorList>
            <person name="Varghese N."/>
            <person name="Submissions S."/>
        </authorList>
    </citation>
    <scope>NUCLEOTIDE SEQUENCE [LARGE SCALE GENOMIC DNA]</scope>
    <source>
        <strain evidence="13">JAD2</strain>
    </source>
</reference>
<dbReference type="InterPro" id="IPR038371">
    <property type="entry name" value="Cu_polyphenol_OxRdtase_sf"/>
</dbReference>
<evidence type="ECO:0000256" key="9">
    <source>
        <dbReference type="ARBA" id="ARBA00048968"/>
    </source>
</evidence>
<keyword evidence="4" id="KW-0808">Transferase</keyword>
<dbReference type="Gene3D" id="3.60.140.10">
    <property type="entry name" value="CNF1/YfiH-like putative cysteine hydrolases"/>
    <property type="match status" value="1"/>
</dbReference>
<keyword evidence="6" id="KW-0378">Hydrolase</keyword>
<keyword evidence="13" id="KW-1185">Reference proteome</keyword>
<evidence type="ECO:0000256" key="11">
    <source>
        <dbReference type="RuleBase" id="RU361274"/>
    </source>
</evidence>
<dbReference type="InterPro" id="IPR003730">
    <property type="entry name" value="Cu_polyphenol_OxRdtase"/>
</dbReference>
<accession>A0A212QVM6</accession>
<dbReference type="PANTHER" id="PTHR30616">
    <property type="entry name" value="UNCHARACTERIZED PROTEIN YFIH"/>
    <property type="match status" value="1"/>
</dbReference>
<comment type="catalytic activity">
    <reaction evidence="8">
        <text>adenosine + H2O + H(+) = inosine + NH4(+)</text>
        <dbReference type="Rhea" id="RHEA:24408"/>
        <dbReference type="ChEBI" id="CHEBI:15377"/>
        <dbReference type="ChEBI" id="CHEBI:15378"/>
        <dbReference type="ChEBI" id="CHEBI:16335"/>
        <dbReference type="ChEBI" id="CHEBI:17596"/>
        <dbReference type="ChEBI" id="CHEBI:28938"/>
        <dbReference type="EC" id="3.5.4.4"/>
    </reaction>
    <physiologicalReaction direction="left-to-right" evidence="8">
        <dbReference type="Rhea" id="RHEA:24409"/>
    </physiologicalReaction>
</comment>
<evidence type="ECO:0000256" key="7">
    <source>
        <dbReference type="ARBA" id="ARBA00022833"/>
    </source>
</evidence>
<dbReference type="InParanoid" id="A0A212QVM6"/>
<organism evidence="12 13">
    <name type="scientific">Thermoflexus hugenholtzii JAD2</name>
    <dbReference type="NCBI Taxonomy" id="877466"/>
    <lineage>
        <taxon>Bacteria</taxon>
        <taxon>Bacillati</taxon>
        <taxon>Chloroflexota</taxon>
        <taxon>Thermoflexia</taxon>
        <taxon>Thermoflexales</taxon>
        <taxon>Thermoflexaceae</taxon>
        <taxon>Thermoflexus</taxon>
    </lineage>
</organism>
<evidence type="ECO:0000313" key="13">
    <source>
        <dbReference type="Proteomes" id="UP000197025"/>
    </source>
</evidence>
<evidence type="ECO:0000256" key="4">
    <source>
        <dbReference type="ARBA" id="ARBA00022679"/>
    </source>
</evidence>
<dbReference type="InterPro" id="IPR011324">
    <property type="entry name" value="Cytotoxic_necrot_fac-like_cat"/>
</dbReference>
<evidence type="ECO:0000256" key="8">
    <source>
        <dbReference type="ARBA" id="ARBA00047989"/>
    </source>
</evidence>
<dbReference type="GO" id="GO:0005507">
    <property type="term" value="F:copper ion binding"/>
    <property type="evidence" value="ECO:0007669"/>
    <property type="project" value="TreeGrafter"/>
</dbReference>
<dbReference type="OrthoDB" id="4279at2"/>
<dbReference type="Proteomes" id="UP000197025">
    <property type="component" value="Unassembled WGS sequence"/>
</dbReference>
<dbReference type="CDD" id="cd16833">
    <property type="entry name" value="YfiH"/>
    <property type="match status" value="1"/>
</dbReference>
<dbReference type="GO" id="GO:0017061">
    <property type="term" value="F:S-methyl-5-thioadenosine phosphorylase activity"/>
    <property type="evidence" value="ECO:0007669"/>
    <property type="project" value="UniProtKB-EC"/>
</dbReference>
<dbReference type="Pfam" id="PF02578">
    <property type="entry name" value="Cu-oxidase_4"/>
    <property type="match status" value="1"/>
</dbReference>
<comment type="catalytic activity">
    <reaction evidence="9">
        <text>adenosine + phosphate = alpha-D-ribose 1-phosphate + adenine</text>
        <dbReference type="Rhea" id="RHEA:27642"/>
        <dbReference type="ChEBI" id="CHEBI:16335"/>
        <dbReference type="ChEBI" id="CHEBI:16708"/>
        <dbReference type="ChEBI" id="CHEBI:43474"/>
        <dbReference type="ChEBI" id="CHEBI:57720"/>
        <dbReference type="EC" id="2.4.2.1"/>
    </reaction>
    <physiologicalReaction direction="left-to-right" evidence="9">
        <dbReference type="Rhea" id="RHEA:27643"/>
    </physiologicalReaction>
</comment>
<comment type="function">
    <text evidence="2">Purine nucleoside enzyme that catalyzes the phosphorolysis of adenosine and inosine nucleosides, yielding D-ribose 1-phosphate and the respective free bases, adenine and hypoxanthine. Also catalyzes the phosphorolysis of S-methyl-5'-thioadenosine into adenine and S-methyl-5-thio-alpha-D-ribose 1-phosphate. Also has adenosine deaminase activity.</text>
</comment>
<evidence type="ECO:0000256" key="6">
    <source>
        <dbReference type="ARBA" id="ARBA00022801"/>
    </source>
</evidence>
<name>A0A212QVM6_9CHLR</name>
<protein>
    <recommendedName>
        <fullName evidence="11">Purine nucleoside phosphorylase</fullName>
    </recommendedName>
</protein>
<comment type="catalytic activity">
    <reaction evidence="10">
        <text>S-methyl-5'-thioadenosine + phosphate = 5-(methylsulfanyl)-alpha-D-ribose 1-phosphate + adenine</text>
        <dbReference type="Rhea" id="RHEA:11852"/>
        <dbReference type="ChEBI" id="CHEBI:16708"/>
        <dbReference type="ChEBI" id="CHEBI:17509"/>
        <dbReference type="ChEBI" id="CHEBI:43474"/>
        <dbReference type="ChEBI" id="CHEBI:58533"/>
        <dbReference type="EC" id="2.4.2.28"/>
    </reaction>
    <physiologicalReaction direction="left-to-right" evidence="10">
        <dbReference type="Rhea" id="RHEA:11853"/>
    </physiologicalReaction>
</comment>
<evidence type="ECO:0000256" key="2">
    <source>
        <dbReference type="ARBA" id="ARBA00003215"/>
    </source>
</evidence>
<sequence length="260" mass="27790">MTRWEAIRNGSILFYRFADPPWGEIPHGFLTRRGGVSAPPFASLNLSHSVGDDPAAVAENLRRAFAAAGLRPEETVTAWLVHGNRVLVVDARHGGAALKGVDGLITAERGLALFMRFADCIPVLLADPDLPAVGLVHVGWRGLAAGILESALEAFERHLGRGPSALHAALGPGIGGCCYAVGPEVIEALGPRLGPALLLRRRNGAWHLDLPEAVRLHLRRLGVPAVITAGICTACHTGLWFSHRAEHGRTGRFGVWIRNP</sequence>
<evidence type="ECO:0000313" key="12">
    <source>
        <dbReference type="EMBL" id="SNB63770.1"/>
    </source>
</evidence>
<dbReference type="FunCoup" id="A0A212QVM6">
    <property type="interactions" value="195"/>
</dbReference>
<evidence type="ECO:0000256" key="3">
    <source>
        <dbReference type="ARBA" id="ARBA00007353"/>
    </source>
</evidence>
<keyword evidence="7" id="KW-0862">Zinc</keyword>
<dbReference type="NCBIfam" id="TIGR00726">
    <property type="entry name" value="peptidoglycan editing factor PgeF"/>
    <property type="match status" value="1"/>
</dbReference>
<proteinExistence type="inferred from homology"/>